<comment type="subcellular location">
    <subcellularLocation>
        <location evidence="1">Nucleus</location>
    </subcellularLocation>
</comment>
<dbReference type="GO" id="GO:0003682">
    <property type="term" value="F:chromatin binding"/>
    <property type="evidence" value="ECO:0007669"/>
    <property type="project" value="TreeGrafter"/>
</dbReference>
<feature type="compositionally biased region" description="Polar residues" evidence="4">
    <location>
        <begin position="490"/>
        <end position="499"/>
    </location>
</feature>
<evidence type="ECO:0000313" key="9">
    <source>
        <dbReference type="Proteomes" id="UP000092461"/>
    </source>
</evidence>
<protein>
    <submittedName>
        <fullName evidence="7">Putative isoform a marinus</fullName>
    </submittedName>
</protein>
<feature type="compositionally biased region" description="Basic and acidic residues" evidence="4">
    <location>
        <begin position="272"/>
        <end position="289"/>
    </location>
</feature>
<dbReference type="Pfam" id="PF06278">
    <property type="entry name" value="CNDH2_N"/>
    <property type="match status" value="1"/>
</dbReference>
<dbReference type="Proteomes" id="UP000092461">
    <property type="component" value="Unassembled WGS sequence"/>
</dbReference>
<feature type="compositionally biased region" description="Basic and acidic residues" evidence="4">
    <location>
        <begin position="88"/>
        <end position="98"/>
    </location>
</feature>
<feature type="domain" description="Condensin-2 complex subunit H2 C-terminal" evidence="6">
    <location>
        <begin position="596"/>
        <end position="715"/>
    </location>
</feature>
<evidence type="ECO:0000259" key="6">
    <source>
        <dbReference type="Pfam" id="PF16858"/>
    </source>
</evidence>
<comment type="similarity">
    <text evidence="2">Belongs to the CND2 H2 (condensin-2 subunit 2) family.</text>
</comment>
<feature type="compositionally biased region" description="Basic residues" evidence="4">
    <location>
        <begin position="743"/>
        <end position="753"/>
    </location>
</feature>
<organism evidence="8 9">
    <name type="scientific">Lutzomyia longipalpis</name>
    <name type="common">Sand fly</name>
    <dbReference type="NCBI Taxonomy" id="7200"/>
    <lineage>
        <taxon>Eukaryota</taxon>
        <taxon>Metazoa</taxon>
        <taxon>Ecdysozoa</taxon>
        <taxon>Arthropoda</taxon>
        <taxon>Hexapoda</taxon>
        <taxon>Insecta</taxon>
        <taxon>Pterygota</taxon>
        <taxon>Neoptera</taxon>
        <taxon>Endopterygota</taxon>
        <taxon>Diptera</taxon>
        <taxon>Nematocera</taxon>
        <taxon>Psychodoidea</taxon>
        <taxon>Psychodidae</taxon>
        <taxon>Lutzomyia</taxon>
        <taxon>Lutzomyia</taxon>
    </lineage>
</organism>
<keyword evidence="9" id="KW-1185">Reference proteome</keyword>
<dbReference type="EnsemblMetazoa" id="LLOJ009969-RA">
    <property type="protein sequence ID" value="LLOJ009969-PA"/>
    <property type="gene ID" value="LLOJ009969"/>
</dbReference>
<dbReference type="GO" id="GO:0000796">
    <property type="term" value="C:condensin complex"/>
    <property type="evidence" value="ECO:0007669"/>
    <property type="project" value="TreeGrafter"/>
</dbReference>
<evidence type="ECO:0000313" key="7">
    <source>
        <dbReference type="EMBL" id="MBC1173679.1"/>
    </source>
</evidence>
<name>A0A1B0GLI0_LUTLO</name>
<evidence type="ECO:0000313" key="8">
    <source>
        <dbReference type="EnsemblMetazoa" id="LLOJ009969-PA"/>
    </source>
</evidence>
<dbReference type="GO" id="GO:0010032">
    <property type="term" value="P:meiotic chromosome condensation"/>
    <property type="evidence" value="ECO:0007669"/>
    <property type="project" value="TreeGrafter"/>
</dbReference>
<dbReference type="GO" id="GO:0005634">
    <property type="term" value="C:nucleus"/>
    <property type="evidence" value="ECO:0007669"/>
    <property type="project" value="UniProtKB-SubCell"/>
</dbReference>
<dbReference type="AlphaFoldDB" id="A0A1B0GLI0"/>
<reference evidence="8" key="3">
    <citation type="submission" date="2020-05" db="UniProtKB">
        <authorList>
            <consortium name="EnsemblMetazoa"/>
        </authorList>
    </citation>
    <scope>IDENTIFICATION</scope>
    <source>
        <strain evidence="8">Jacobina</strain>
    </source>
</reference>
<reference evidence="7" key="2">
    <citation type="journal article" date="2020" name="BMC">
        <title>Leishmania infection induces a limited differential gene expression in the sand fly midgut.</title>
        <authorList>
            <person name="Coutinho-Abreu I.V."/>
            <person name="Serafim T.D."/>
            <person name="Meneses C."/>
            <person name="Kamhawi S."/>
            <person name="Oliveira F."/>
            <person name="Valenzuela J.G."/>
        </authorList>
    </citation>
    <scope>NUCLEOTIDE SEQUENCE</scope>
    <source>
        <strain evidence="7">Jacobina</strain>
        <tissue evidence="7">Midgut</tissue>
    </source>
</reference>
<reference evidence="9" key="1">
    <citation type="submission" date="2012-05" db="EMBL/GenBank/DDBJ databases">
        <title>Whole Genome Assembly of Lutzomyia longipalpis.</title>
        <authorList>
            <person name="Richards S."/>
            <person name="Qu C."/>
            <person name="Dillon R."/>
            <person name="Worley K."/>
            <person name="Scherer S."/>
            <person name="Batterton M."/>
            <person name="Taylor A."/>
            <person name="Hawes A."/>
            <person name="Hernandez B."/>
            <person name="Kovar C."/>
            <person name="Mandapat C."/>
            <person name="Pham C."/>
            <person name="Qu C."/>
            <person name="Jing C."/>
            <person name="Bess C."/>
            <person name="Bandaranaike D."/>
            <person name="Ngo D."/>
            <person name="Ongeri F."/>
            <person name="Arias F."/>
            <person name="Lara F."/>
            <person name="Weissenberger G."/>
            <person name="Kamau G."/>
            <person name="Han H."/>
            <person name="Shen H."/>
            <person name="Dinh H."/>
            <person name="Khalil I."/>
            <person name="Jones J."/>
            <person name="Shafer J."/>
            <person name="Jayaseelan J."/>
            <person name="Quiroz J."/>
            <person name="Blankenburg K."/>
            <person name="Nguyen L."/>
            <person name="Jackson L."/>
            <person name="Francisco L."/>
            <person name="Tang L.-Y."/>
            <person name="Pu L.-L."/>
            <person name="Perales L."/>
            <person name="Lorensuhewa L."/>
            <person name="Munidasa M."/>
            <person name="Coyle M."/>
            <person name="Taylor M."/>
            <person name="Puazo M."/>
            <person name="Firestine M."/>
            <person name="Scheel M."/>
            <person name="Javaid M."/>
            <person name="Wang M."/>
            <person name="Li M."/>
            <person name="Tabassum N."/>
            <person name="Saada N."/>
            <person name="Osuji N."/>
            <person name="Aqrawi P."/>
            <person name="Fu Q."/>
            <person name="Thornton R."/>
            <person name="Raj R."/>
            <person name="Goodspeed R."/>
            <person name="Mata R."/>
            <person name="Najjar R."/>
            <person name="Gubbala S."/>
            <person name="Lee S."/>
            <person name="Denson S."/>
            <person name="Patil S."/>
            <person name="Macmil S."/>
            <person name="Qi S."/>
            <person name="Matskevitch T."/>
            <person name="Palculict T."/>
            <person name="Mathew T."/>
            <person name="Vee V."/>
            <person name="Velamala V."/>
            <person name="Korchina V."/>
            <person name="Cai W."/>
            <person name="Liu W."/>
            <person name="Dai W."/>
            <person name="Zou X."/>
            <person name="Zhu Y."/>
            <person name="Zhang Y."/>
            <person name="Wu Y.-Q."/>
            <person name="Xin Y."/>
            <person name="Nazarath L."/>
            <person name="Kovar C."/>
            <person name="Han Y."/>
            <person name="Muzny D."/>
            <person name="Gibbs R."/>
        </authorList>
    </citation>
    <scope>NUCLEOTIDE SEQUENCE [LARGE SCALE GENOMIC DNA]</scope>
    <source>
        <strain evidence="9">Jacobina</strain>
    </source>
</reference>
<dbReference type="InterPro" id="IPR031739">
    <property type="entry name" value="Ncaph2"/>
</dbReference>
<feature type="region of interest" description="Disordered" evidence="4">
    <location>
        <begin position="263"/>
        <end position="309"/>
    </location>
</feature>
<dbReference type="InterPro" id="IPR031737">
    <property type="entry name" value="CNDH2_C"/>
</dbReference>
<dbReference type="Pfam" id="PF16858">
    <property type="entry name" value="CNDH2_C"/>
    <property type="match status" value="1"/>
</dbReference>
<feature type="region of interest" description="Disordered" evidence="4">
    <location>
        <begin position="490"/>
        <end position="513"/>
    </location>
</feature>
<dbReference type="EMBL" id="AJWK01035035">
    <property type="status" value="NOT_ANNOTATED_CDS"/>
    <property type="molecule type" value="Genomic_DNA"/>
</dbReference>
<sequence length="753" mass="85616">MFSTAGTSKDLNAAEITQLFIDTAQKVEKCFGFEVAKWLERYQELRKQPNFPEAAMLIINAAQIYGRKVDYVEEIVYNIMRESECLKNAEKSNKRSGENEGETTTSKRKRVKRFRPETLCEKFHCVEFLPKEFKSLPPASLCEKIVRKVHRQGGLSFEDEFSGWTIRKDAKGAKKHPRRRLEIEEEDSHYTSFGESHIFDYDGEDIVGRRRDFTVFSGHIDAETQTIGNDINLRKYYRQGQVETTCNEANNLEDCTQSMLKPSTEELSTQVEESKEGGESVQIDSKEGGESMEVSEENHLQEVPKTPQSPDILLSDDEGIGMSQSTIQIGDLSQTDWRILSPNVELVDFMEHIKDGPSLEFDGKVSIKNLLGIDSAYLTHPEDFSLPLNLFERRSIVEYNILKLPEKKLRSRCLFALPSEWIAERRNAEKPPAPPSPPRRIFKLDLSLQSIPTPPSTPEPPDCEGFRGFDESEIVSTDLSFSAVLSSTVNPEKMSQISPQKHPRMSADSGIQSPPHSMDVMDSILEENTSQILSSTSDSGYGSILKSFIDGESPVRAIKDDMDVLCQSAEPVPMSVEVSEHQKNLQRIAAEKHQQSVDDMKRMTDKVNRWHEYLKPILRQSQSRGHFDIHAYGTEILNTVNPEKNPVASSSKITLGGFMEAKKDFTLLPRYFLSMLQLINTKNISISAKRDVNKVTNLHDIQIQFQSAERHHEEMNLELSLQMGDKRKRSPSNEEEMLPEKTMKKHRKGNSSK</sequence>
<evidence type="ECO:0000259" key="5">
    <source>
        <dbReference type="Pfam" id="PF06278"/>
    </source>
</evidence>
<feature type="region of interest" description="Disordered" evidence="4">
    <location>
        <begin position="88"/>
        <end position="110"/>
    </location>
</feature>
<evidence type="ECO:0000256" key="4">
    <source>
        <dbReference type="SAM" id="MobiDB-lite"/>
    </source>
</evidence>
<feature type="region of interest" description="Disordered" evidence="4">
    <location>
        <begin position="720"/>
        <end position="753"/>
    </location>
</feature>
<keyword evidence="3" id="KW-0539">Nucleus</keyword>
<evidence type="ECO:0000256" key="1">
    <source>
        <dbReference type="ARBA" id="ARBA00004123"/>
    </source>
</evidence>
<evidence type="ECO:0000256" key="2">
    <source>
        <dbReference type="ARBA" id="ARBA00007844"/>
    </source>
</evidence>
<dbReference type="GO" id="GO:0051306">
    <property type="term" value="P:mitotic sister chromatid separation"/>
    <property type="evidence" value="ECO:0007669"/>
    <property type="project" value="TreeGrafter"/>
</dbReference>
<evidence type="ECO:0000256" key="3">
    <source>
        <dbReference type="ARBA" id="ARBA00023242"/>
    </source>
</evidence>
<dbReference type="VEuPathDB" id="VectorBase:LLOJ009969"/>
<dbReference type="InterPro" id="IPR009378">
    <property type="entry name" value="H2_N"/>
</dbReference>
<accession>A0A1B0GLI0</accession>
<dbReference type="VEuPathDB" id="VectorBase:LLONM1_006487"/>
<feature type="domain" description="Condensin II complex subunit H2 N-terminal" evidence="5">
    <location>
        <begin position="34"/>
        <end position="109"/>
    </location>
</feature>
<dbReference type="PANTHER" id="PTHR14324">
    <property type="entry name" value="CONDENSIN-2 COMPLEX SUBUNIT H2"/>
    <property type="match status" value="1"/>
</dbReference>
<dbReference type="PANTHER" id="PTHR14324:SF3">
    <property type="entry name" value="CONDENSIN-2 COMPLEX SUBUNIT H2"/>
    <property type="match status" value="1"/>
</dbReference>
<proteinExistence type="inferred from homology"/>
<dbReference type="EMBL" id="GITU01004976">
    <property type="protein sequence ID" value="MBC1173679.1"/>
    <property type="molecule type" value="Transcribed_RNA"/>
</dbReference>